<reference evidence="3 4" key="1">
    <citation type="submission" date="2018-03" db="EMBL/GenBank/DDBJ databases">
        <title>Genomic Encyclopedia of Archaeal and Bacterial Type Strains, Phase II (KMG-II): from individual species to whole genera.</title>
        <authorList>
            <person name="Goeker M."/>
        </authorList>
    </citation>
    <scope>NUCLEOTIDE SEQUENCE [LARGE SCALE GENOMIC DNA]</scope>
    <source>
        <strain evidence="3 4">DSM 100065</strain>
    </source>
</reference>
<dbReference type="OrthoDB" id="128186at2"/>
<dbReference type="Proteomes" id="UP000237752">
    <property type="component" value="Unassembled WGS sequence"/>
</dbReference>
<dbReference type="InterPro" id="IPR029058">
    <property type="entry name" value="AB_hydrolase_fold"/>
</dbReference>
<gene>
    <name evidence="3" type="ORF">CLV47_104201</name>
</gene>
<dbReference type="Pfam" id="PF07859">
    <property type="entry name" value="Abhydrolase_3"/>
    <property type="match status" value="1"/>
</dbReference>
<dbReference type="SUPFAM" id="SSF53474">
    <property type="entry name" value="alpha/beta-Hydrolases"/>
    <property type="match status" value="1"/>
</dbReference>
<organism evidence="3 4">
    <name type="scientific">Antricoccus suffuscus</name>
    <dbReference type="NCBI Taxonomy" id="1629062"/>
    <lineage>
        <taxon>Bacteria</taxon>
        <taxon>Bacillati</taxon>
        <taxon>Actinomycetota</taxon>
        <taxon>Actinomycetes</taxon>
        <taxon>Geodermatophilales</taxon>
        <taxon>Antricoccaceae</taxon>
        <taxon>Antricoccus</taxon>
    </lineage>
</organism>
<evidence type="ECO:0000313" key="4">
    <source>
        <dbReference type="Proteomes" id="UP000237752"/>
    </source>
</evidence>
<evidence type="ECO:0000313" key="3">
    <source>
        <dbReference type="EMBL" id="PRZ42853.1"/>
    </source>
</evidence>
<evidence type="ECO:0000256" key="1">
    <source>
        <dbReference type="ARBA" id="ARBA00022801"/>
    </source>
</evidence>
<sequence length="307" mass="32591">MPLDPQFRAVLDQLDAMGAIPLIRGSADDTKAHYKAISMARRAEGYTPEEVADVRDDTVDGPGGPVPVRVYTPLTDRGRLVTYAHGGGWVVGDLDTHDPVCRRVANALGAVVVSVDYRLAPEHPHPAPLDDFVAGIEWAAATYPDRPHAIAGGSAGASLSAGAAIRVRDNGGPQLAAQVLIYPSTDTSMSSPSVDENADGYFLTKSDMQWFYDQYVPDKSTRTDPVLDVLHAPDLSGLAPAVIATAEFDPLRDDGAAYAKKLEAAGVPVTYLPGPGLIHGYFSFLGVVDKADERSKQVLDATDKLLG</sequence>
<proteinExistence type="predicted"/>
<name>A0A2T1A2P0_9ACTN</name>
<dbReference type="GO" id="GO:0016787">
    <property type="term" value="F:hydrolase activity"/>
    <property type="evidence" value="ECO:0007669"/>
    <property type="project" value="UniProtKB-KW"/>
</dbReference>
<dbReference type="AlphaFoldDB" id="A0A2T1A2P0"/>
<feature type="domain" description="Alpha/beta hydrolase fold-3" evidence="2">
    <location>
        <begin position="82"/>
        <end position="282"/>
    </location>
</feature>
<keyword evidence="4" id="KW-1185">Reference proteome</keyword>
<dbReference type="EMBL" id="PVUE01000004">
    <property type="protein sequence ID" value="PRZ42853.1"/>
    <property type="molecule type" value="Genomic_DNA"/>
</dbReference>
<dbReference type="Gene3D" id="3.40.50.1820">
    <property type="entry name" value="alpha/beta hydrolase"/>
    <property type="match status" value="1"/>
</dbReference>
<dbReference type="PANTHER" id="PTHR48081:SF8">
    <property type="entry name" value="ALPHA_BETA HYDROLASE FOLD-3 DOMAIN-CONTAINING PROTEIN-RELATED"/>
    <property type="match status" value="1"/>
</dbReference>
<comment type="caution">
    <text evidence="3">The sequence shown here is derived from an EMBL/GenBank/DDBJ whole genome shotgun (WGS) entry which is preliminary data.</text>
</comment>
<protein>
    <submittedName>
        <fullName evidence="3">Acetyl esterase</fullName>
    </submittedName>
</protein>
<dbReference type="PANTHER" id="PTHR48081">
    <property type="entry name" value="AB HYDROLASE SUPERFAMILY PROTEIN C4A8.06C"/>
    <property type="match status" value="1"/>
</dbReference>
<dbReference type="RefSeq" id="WP_106348380.1">
    <property type="nucleotide sequence ID" value="NZ_PVUE01000004.1"/>
</dbReference>
<dbReference type="InterPro" id="IPR050300">
    <property type="entry name" value="GDXG_lipolytic_enzyme"/>
</dbReference>
<accession>A0A2T1A2P0</accession>
<dbReference type="InterPro" id="IPR013094">
    <property type="entry name" value="AB_hydrolase_3"/>
</dbReference>
<evidence type="ECO:0000259" key="2">
    <source>
        <dbReference type="Pfam" id="PF07859"/>
    </source>
</evidence>
<keyword evidence="1" id="KW-0378">Hydrolase</keyword>